<evidence type="ECO:0000313" key="1">
    <source>
        <dbReference type="EMBL" id="OEU93555.1"/>
    </source>
</evidence>
<dbReference type="OrthoDB" id="5402478at2"/>
<sequence>MKSSRHRFVFRSVWRLDAHPARVFAALERAGEYPEWWPQVREVHALEESSGRGRIRSVLPFDLRITGRAVRHDPAAGVLEMEIDGDVAGWARWTVREGGPSRSGRTVAVYEQQVEVRRPLMRRLAVPARPFLRANHALMMRAGRRGLERWLRRGLDDD</sequence>
<dbReference type="Pfam" id="PF10604">
    <property type="entry name" value="Polyketide_cyc2"/>
    <property type="match status" value="1"/>
</dbReference>
<dbReference type="Gene3D" id="3.30.530.20">
    <property type="match status" value="1"/>
</dbReference>
<dbReference type="EMBL" id="LJGT01000036">
    <property type="protein sequence ID" value="OEU93555.1"/>
    <property type="molecule type" value="Genomic_DNA"/>
</dbReference>
<dbReference type="PATRIC" id="fig|933944.5.peg.2548"/>
<proteinExistence type="predicted"/>
<accession>A0A1E7JUD0</accession>
<comment type="caution">
    <text evidence="1">The sequence shown here is derived from an EMBL/GenBank/DDBJ whole genome shotgun (WGS) entry which is preliminary data.</text>
</comment>
<dbReference type="RefSeq" id="WP_070012595.1">
    <property type="nucleotide sequence ID" value="NZ_LJGS01000043.1"/>
</dbReference>
<dbReference type="AlphaFoldDB" id="A0A1E7JUD0"/>
<protein>
    <submittedName>
        <fullName evidence="1">Polyketide cyclase</fullName>
    </submittedName>
</protein>
<reference evidence="1 2" key="1">
    <citation type="journal article" date="2016" name="Front. Microbiol.">
        <title>Comparative Genomics Analysis of Streptomyces Species Reveals Their Adaptation to the Marine Environment and Their Diversity at the Genomic Level.</title>
        <authorList>
            <person name="Tian X."/>
            <person name="Zhang Z."/>
            <person name="Yang T."/>
            <person name="Chen M."/>
            <person name="Li J."/>
            <person name="Chen F."/>
            <person name="Yang J."/>
            <person name="Li W."/>
            <person name="Zhang B."/>
            <person name="Zhang Z."/>
            <person name="Wu J."/>
            <person name="Zhang C."/>
            <person name="Long L."/>
            <person name="Xiao J."/>
        </authorList>
    </citation>
    <scope>NUCLEOTIDE SEQUENCE [LARGE SCALE GENOMIC DNA]</scope>
    <source>
        <strain evidence="1 2">SCSIO 10390</strain>
    </source>
</reference>
<dbReference type="SUPFAM" id="SSF55961">
    <property type="entry name" value="Bet v1-like"/>
    <property type="match status" value="1"/>
</dbReference>
<dbReference type="STRING" id="933944.AN215_01790"/>
<dbReference type="InterPro" id="IPR019587">
    <property type="entry name" value="Polyketide_cyclase/dehydratase"/>
</dbReference>
<name>A0A1E7JUD0_9ACTN</name>
<gene>
    <name evidence="1" type="ORF">AN215_01790</name>
</gene>
<dbReference type="InterPro" id="IPR023393">
    <property type="entry name" value="START-like_dom_sf"/>
</dbReference>
<organism evidence="1 2">
    <name type="scientific">Streptomyces abyssalis</name>
    <dbReference type="NCBI Taxonomy" id="933944"/>
    <lineage>
        <taxon>Bacteria</taxon>
        <taxon>Bacillati</taxon>
        <taxon>Actinomycetota</taxon>
        <taxon>Actinomycetes</taxon>
        <taxon>Kitasatosporales</taxon>
        <taxon>Streptomycetaceae</taxon>
        <taxon>Streptomyces</taxon>
    </lineage>
</organism>
<keyword evidence="2" id="KW-1185">Reference proteome</keyword>
<dbReference type="Proteomes" id="UP000176087">
    <property type="component" value="Unassembled WGS sequence"/>
</dbReference>
<evidence type="ECO:0000313" key="2">
    <source>
        <dbReference type="Proteomes" id="UP000176087"/>
    </source>
</evidence>